<evidence type="ECO:0000313" key="10">
    <source>
        <dbReference type="EMBL" id="KAK7202267.1"/>
    </source>
</evidence>
<feature type="transmembrane region" description="Helical" evidence="8">
    <location>
        <begin position="85"/>
        <end position="112"/>
    </location>
</feature>
<feature type="transmembrane region" description="Helical" evidence="8">
    <location>
        <begin position="442"/>
        <end position="460"/>
    </location>
</feature>
<comment type="subcellular location">
    <subcellularLocation>
        <location evidence="1">Membrane</location>
        <topology evidence="1">Multi-pass membrane protein</topology>
    </subcellularLocation>
</comment>
<feature type="transmembrane region" description="Helical" evidence="8">
    <location>
        <begin position="579"/>
        <end position="602"/>
    </location>
</feature>
<keyword evidence="7" id="KW-0325">Glycoprotein</keyword>
<organism evidence="10 11">
    <name type="scientific">Novymonas esmeraldas</name>
    <dbReference type="NCBI Taxonomy" id="1808958"/>
    <lineage>
        <taxon>Eukaryota</taxon>
        <taxon>Discoba</taxon>
        <taxon>Euglenozoa</taxon>
        <taxon>Kinetoplastea</taxon>
        <taxon>Metakinetoplastina</taxon>
        <taxon>Trypanosomatida</taxon>
        <taxon>Trypanosomatidae</taxon>
        <taxon>Novymonas</taxon>
    </lineage>
</organism>
<feature type="transmembrane region" description="Helical" evidence="8">
    <location>
        <begin position="351"/>
        <end position="369"/>
    </location>
</feature>
<keyword evidence="5 8" id="KW-1133">Transmembrane helix</keyword>
<comment type="caution">
    <text evidence="10">The sequence shown here is derived from an EMBL/GenBank/DDBJ whole genome shotgun (WGS) entry which is preliminary data.</text>
</comment>
<feature type="transmembrane region" description="Helical" evidence="8">
    <location>
        <begin position="118"/>
        <end position="138"/>
    </location>
</feature>
<feature type="transmembrane region" description="Helical" evidence="8">
    <location>
        <begin position="49"/>
        <end position="73"/>
    </location>
</feature>
<dbReference type="GO" id="GO:0005975">
    <property type="term" value="P:carbohydrate metabolic process"/>
    <property type="evidence" value="ECO:0007669"/>
    <property type="project" value="TreeGrafter"/>
</dbReference>
<keyword evidence="11" id="KW-1185">Reference proteome</keyword>
<feature type="transmembrane region" description="Helical" evidence="8">
    <location>
        <begin position="322"/>
        <end position="339"/>
    </location>
</feature>
<evidence type="ECO:0000256" key="4">
    <source>
        <dbReference type="ARBA" id="ARBA00022692"/>
    </source>
</evidence>
<dbReference type="EMBL" id="JAECZO010000028">
    <property type="protein sequence ID" value="KAK7202267.1"/>
    <property type="molecule type" value="Genomic_DNA"/>
</dbReference>
<dbReference type="GO" id="GO:0016020">
    <property type="term" value="C:membrane"/>
    <property type="evidence" value="ECO:0007669"/>
    <property type="project" value="UniProtKB-SubCell"/>
</dbReference>
<feature type="domain" description="Cas1p 10 TM acyl transferase" evidence="9">
    <location>
        <begin position="223"/>
        <end position="577"/>
    </location>
</feature>
<evidence type="ECO:0000259" key="9">
    <source>
        <dbReference type="Pfam" id="PF07779"/>
    </source>
</evidence>
<keyword evidence="6 8" id="KW-0472">Membrane</keyword>
<feature type="transmembrane region" description="Helical" evidence="8">
    <location>
        <begin position="537"/>
        <end position="559"/>
    </location>
</feature>
<dbReference type="InterPro" id="IPR012419">
    <property type="entry name" value="Cas1_AcylTrans_dom"/>
</dbReference>
<dbReference type="PANTHER" id="PTHR13533">
    <property type="entry name" value="N-ACETYLNEURAMINATE 9-O-ACETYLTRANSFERASE"/>
    <property type="match status" value="1"/>
</dbReference>
<evidence type="ECO:0000313" key="11">
    <source>
        <dbReference type="Proteomes" id="UP001430356"/>
    </source>
</evidence>
<evidence type="ECO:0000256" key="2">
    <source>
        <dbReference type="ARBA" id="ARBA00010666"/>
    </source>
</evidence>
<feature type="transmembrane region" description="Helical" evidence="8">
    <location>
        <begin position="150"/>
        <end position="169"/>
    </location>
</feature>
<proteinExistence type="inferred from homology"/>
<evidence type="ECO:0000256" key="6">
    <source>
        <dbReference type="ARBA" id="ARBA00023136"/>
    </source>
</evidence>
<gene>
    <name evidence="10" type="ORF">NESM_000298200</name>
</gene>
<keyword evidence="4 8" id="KW-0812">Transmembrane</keyword>
<comment type="similarity">
    <text evidence="2">Belongs to the PC-esterase family. CASD1 subfamily.</text>
</comment>
<sequence>MPLSSVRLADCMTLSSSEFRESDSAVVDEWSGKDTWVPPVVRRLSQVPVASMMTGVLVFLLSLACARLLSLVVRVHASYFPSGPLTLLQLTAFSLCFTVIGLHVTNCVHAWMRCSHETAAAVRAASEVSAYVLLLFVCDRTTLLKRRTTVLDADFFGFLVLGFGVAAVATARKVPVPHAAALAPAVADGPERVRGGVAVAVAVAVAPAATAAASAAAAAATSSSSSSWQPGLLNRHQVEEWCGWQILLFMAYGYFDNVHLYRLVRACMSAFVFLAAVTHYRQFNADLPAQHGGVLLLLRSLWRLNSFVAVTCAVMGDQYMLYYLFAEQSFVAVMVGLLTRAGPAAYRGGRALALKLCVVVAVSCLLWDLPCSPEVFRVVWAPLRWLVRYDNPIVKVEPLHEWWLRTFLDHWIWPVGLVVGHRAHVVDRALRALDSGARYGDAVKVVIAGGAGLLLAGYWIESFRHDVVAYNAYLPYVSWLPILAFVTLRNVFESVRGYYMPLCTLVGSFAMEVYVVQTHMFMATAEANTNQLYSIRLLPGHLPLCDFALLMAAVMWVSYRVRAAAPLLEQFVLPKHTPLVAVLENLAVLALVVSCTYAIHWLSRLVGP</sequence>
<evidence type="ECO:0000256" key="7">
    <source>
        <dbReference type="ARBA" id="ARBA00023180"/>
    </source>
</evidence>
<reference evidence="10 11" key="1">
    <citation type="journal article" date="2021" name="MBio">
        <title>A New Model Trypanosomatid, Novymonas esmeraldas: Genomic Perception of Its 'Candidatus Pandoraea novymonadis' Endosymbiont.</title>
        <authorList>
            <person name="Zakharova A."/>
            <person name="Saura A."/>
            <person name="Butenko A."/>
            <person name="Podesvova L."/>
            <person name="Warmusova S."/>
            <person name="Kostygov A.Y."/>
            <person name="Nenarokova A."/>
            <person name="Lukes J."/>
            <person name="Opperdoes F.R."/>
            <person name="Yurchenko V."/>
        </authorList>
    </citation>
    <scope>NUCLEOTIDE SEQUENCE [LARGE SCALE GENOMIC DNA]</scope>
    <source>
        <strain evidence="10 11">E262AT.01</strain>
    </source>
</reference>
<evidence type="ECO:0000256" key="8">
    <source>
        <dbReference type="SAM" id="Phobius"/>
    </source>
</evidence>
<evidence type="ECO:0000256" key="3">
    <source>
        <dbReference type="ARBA" id="ARBA00022679"/>
    </source>
</evidence>
<feature type="transmembrane region" description="Helical" evidence="8">
    <location>
        <begin position="498"/>
        <end position="516"/>
    </location>
</feature>
<dbReference type="GO" id="GO:0016407">
    <property type="term" value="F:acetyltransferase activity"/>
    <property type="evidence" value="ECO:0007669"/>
    <property type="project" value="TreeGrafter"/>
</dbReference>
<dbReference type="GO" id="GO:0005794">
    <property type="term" value="C:Golgi apparatus"/>
    <property type="evidence" value="ECO:0007669"/>
    <property type="project" value="UniProtKB-ARBA"/>
</dbReference>
<name>A0AAW0FAN1_9TRYP</name>
<keyword evidence="3 10" id="KW-0808">Transferase</keyword>
<feature type="transmembrane region" description="Helical" evidence="8">
    <location>
        <begin position="472"/>
        <end position="492"/>
    </location>
</feature>
<dbReference type="Proteomes" id="UP001430356">
    <property type="component" value="Unassembled WGS sequence"/>
</dbReference>
<evidence type="ECO:0000256" key="1">
    <source>
        <dbReference type="ARBA" id="ARBA00004141"/>
    </source>
</evidence>
<dbReference type="PANTHER" id="PTHR13533:SF1">
    <property type="entry name" value="N-ACETYLNEURAMINATE 9-O-ACETYLTRANSFERASE"/>
    <property type="match status" value="1"/>
</dbReference>
<evidence type="ECO:0000256" key="5">
    <source>
        <dbReference type="ARBA" id="ARBA00022989"/>
    </source>
</evidence>
<feature type="transmembrane region" description="Helical" evidence="8">
    <location>
        <begin position="261"/>
        <end position="280"/>
    </location>
</feature>
<dbReference type="AlphaFoldDB" id="A0AAW0FAN1"/>
<accession>A0AAW0FAN1</accession>
<protein>
    <submittedName>
        <fullName evidence="10">10 TM Acyl Transferase domain found in Cas1p</fullName>
    </submittedName>
</protein>
<dbReference type="Pfam" id="PF07779">
    <property type="entry name" value="Cas1_AcylT"/>
    <property type="match status" value="1"/>
</dbReference>
<feature type="transmembrane region" description="Helical" evidence="8">
    <location>
        <begin position="197"/>
        <end position="218"/>
    </location>
</feature>